<evidence type="ECO:0000313" key="1">
    <source>
        <dbReference type="EMBL" id="GGM76029.1"/>
    </source>
</evidence>
<organism evidence="1 2">
    <name type="scientific">Longimycelium tulufanense</name>
    <dbReference type="NCBI Taxonomy" id="907463"/>
    <lineage>
        <taxon>Bacteria</taxon>
        <taxon>Bacillati</taxon>
        <taxon>Actinomycetota</taxon>
        <taxon>Actinomycetes</taxon>
        <taxon>Pseudonocardiales</taxon>
        <taxon>Pseudonocardiaceae</taxon>
        <taxon>Longimycelium</taxon>
    </lineage>
</organism>
<reference evidence="1" key="1">
    <citation type="journal article" date="2014" name="Int. J. Syst. Evol. Microbiol.">
        <title>Complete genome sequence of Corynebacterium casei LMG S-19264T (=DSM 44701T), isolated from a smear-ripened cheese.</title>
        <authorList>
            <consortium name="US DOE Joint Genome Institute (JGI-PGF)"/>
            <person name="Walter F."/>
            <person name="Albersmeier A."/>
            <person name="Kalinowski J."/>
            <person name="Ruckert C."/>
        </authorList>
    </citation>
    <scope>NUCLEOTIDE SEQUENCE</scope>
    <source>
        <strain evidence="1">CGMCC 4.5737</strain>
    </source>
</reference>
<name>A0A8J3CHG9_9PSEU</name>
<dbReference type="AlphaFoldDB" id="A0A8J3CHG9"/>
<gene>
    <name evidence="1" type="ORF">GCM10012275_53410</name>
</gene>
<comment type="caution">
    <text evidence="1">The sequence shown here is derived from an EMBL/GenBank/DDBJ whole genome shotgun (WGS) entry which is preliminary data.</text>
</comment>
<dbReference type="Proteomes" id="UP000637578">
    <property type="component" value="Unassembled WGS sequence"/>
</dbReference>
<proteinExistence type="predicted"/>
<dbReference type="EMBL" id="BMMK01000035">
    <property type="protein sequence ID" value="GGM76029.1"/>
    <property type="molecule type" value="Genomic_DNA"/>
</dbReference>
<evidence type="ECO:0000313" key="2">
    <source>
        <dbReference type="Proteomes" id="UP000637578"/>
    </source>
</evidence>
<protein>
    <submittedName>
        <fullName evidence="1">Uncharacterized protein</fullName>
    </submittedName>
</protein>
<keyword evidence="2" id="KW-1185">Reference proteome</keyword>
<dbReference type="RefSeq" id="WP_189061179.1">
    <property type="nucleotide sequence ID" value="NZ_BMMK01000035.1"/>
</dbReference>
<reference evidence="1" key="2">
    <citation type="submission" date="2020-09" db="EMBL/GenBank/DDBJ databases">
        <authorList>
            <person name="Sun Q."/>
            <person name="Zhou Y."/>
        </authorList>
    </citation>
    <scope>NUCLEOTIDE SEQUENCE</scope>
    <source>
        <strain evidence="1">CGMCC 4.5737</strain>
    </source>
</reference>
<sequence length="75" mass="8486">MPDNKVTSMEAAPVEEPCRCPDCAPPATRRSEKTVADLADLVRRLHDDQHDGPMRFCHEACREADDVLYGGRYNR</sequence>
<accession>A0A8J3CHG9</accession>